<dbReference type="EMBL" id="BAABME010017247">
    <property type="protein sequence ID" value="GAA0149365.1"/>
    <property type="molecule type" value="Genomic_DNA"/>
</dbReference>
<proteinExistence type="predicted"/>
<comment type="subcellular location">
    <subcellularLocation>
        <location evidence="1">Membrane</location>
        <topology evidence="1">Multi-pass membrane protein</topology>
    </subcellularLocation>
</comment>
<feature type="transmembrane region" description="Helical" evidence="6">
    <location>
        <begin position="36"/>
        <end position="56"/>
    </location>
</feature>
<feature type="region of interest" description="Disordered" evidence="5">
    <location>
        <begin position="64"/>
        <end position="88"/>
    </location>
</feature>
<dbReference type="GO" id="GO:0022857">
    <property type="term" value="F:transmembrane transporter activity"/>
    <property type="evidence" value="ECO:0007669"/>
    <property type="project" value="InterPro"/>
</dbReference>
<gene>
    <name evidence="7" type="ORF">LIER_36916</name>
</gene>
<dbReference type="AlphaFoldDB" id="A0AAV3PCJ7"/>
<organism evidence="7 8">
    <name type="scientific">Lithospermum erythrorhizon</name>
    <name type="common">Purple gromwell</name>
    <name type="synonym">Lithospermum officinale var. erythrorhizon</name>
    <dbReference type="NCBI Taxonomy" id="34254"/>
    <lineage>
        <taxon>Eukaryota</taxon>
        <taxon>Viridiplantae</taxon>
        <taxon>Streptophyta</taxon>
        <taxon>Embryophyta</taxon>
        <taxon>Tracheophyta</taxon>
        <taxon>Spermatophyta</taxon>
        <taxon>Magnoliopsida</taxon>
        <taxon>eudicotyledons</taxon>
        <taxon>Gunneridae</taxon>
        <taxon>Pentapetalae</taxon>
        <taxon>asterids</taxon>
        <taxon>lamiids</taxon>
        <taxon>Boraginales</taxon>
        <taxon>Boraginaceae</taxon>
        <taxon>Boraginoideae</taxon>
        <taxon>Lithospermeae</taxon>
        <taxon>Lithospermum</taxon>
    </lineage>
</organism>
<evidence type="ECO:0000256" key="2">
    <source>
        <dbReference type="ARBA" id="ARBA00022692"/>
    </source>
</evidence>
<comment type="caution">
    <text evidence="7">The sequence shown here is derived from an EMBL/GenBank/DDBJ whole genome shotgun (WGS) entry which is preliminary data.</text>
</comment>
<dbReference type="Proteomes" id="UP001454036">
    <property type="component" value="Unassembled WGS sequence"/>
</dbReference>
<evidence type="ECO:0000256" key="3">
    <source>
        <dbReference type="ARBA" id="ARBA00022989"/>
    </source>
</evidence>
<dbReference type="PANTHER" id="PTHR31218">
    <property type="entry name" value="WAT1-RELATED PROTEIN"/>
    <property type="match status" value="1"/>
</dbReference>
<keyword evidence="4 6" id="KW-0472">Membrane</keyword>
<keyword evidence="3 6" id="KW-1133">Transmembrane helix</keyword>
<sequence length="138" mass="14974">MWCVRMRGPLFVSIFNPLMLIMVAIASSLFLNEKLFLGSVLGATFIICGLYIVIWGKSREMKGANKLSPSKSIEEAEQGQRNVTTDVARADETNNNLPIIPLGVGPNMVPPIILSSEGDENKEISNEIEIAGRGTGNP</sequence>
<feature type="transmembrane region" description="Helical" evidence="6">
    <location>
        <begin position="12"/>
        <end position="30"/>
    </location>
</feature>
<protein>
    <recommendedName>
        <fullName evidence="9">WAT1-related protein</fullName>
    </recommendedName>
</protein>
<dbReference type="SUPFAM" id="SSF103481">
    <property type="entry name" value="Multidrug resistance efflux transporter EmrE"/>
    <property type="match status" value="1"/>
</dbReference>
<evidence type="ECO:0000313" key="8">
    <source>
        <dbReference type="Proteomes" id="UP001454036"/>
    </source>
</evidence>
<evidence type="ECO:0000313" key="7">
    <source>
        <dbReference type="EMBL" id="GAA0149365.1"/>
    </source>
</evidence>
<evidence type="ECO:0008006" key="9">
    <source>
        <dbReference type="Google" id="ProtNLM"/>
    </source>
</evidence>
<keyword evidence="8" id="KW-1185">Reference proteome</keyword>
<dbReference type="InterPro" id="IPR037185">
    <property type="entry name" value="EmrE-like"/>
</dbReference>
<evidence type="ECO:0000256" key="6">
    <source>
        <dbReference type="SAM" id="Phobius"/>
    </source>
</evidence>
<reference evidence="7 8" key="1">
    <citation type="submission" date="2024-01" db="EMBL/GenBank/DDBJ databases">
        <title>The complete chloroplast genome sequence of Lithospermum erythrorhizon: insights into the phylogenetic relationship among Boraginaceae species and the maternal lineages of purple gromwells.</title>
        <authorList>
            <person name="Okada T."/>
            <person name="Watanabe K."/>
        </authorList>
    </citation>
    <scope>NUCLEOTIDE SEQUENCE [LARGE SCALE GENOMIC DNA]</scope>
</reference>
<name>A0AAV3PCJ7_LITER</name>
<dbReference type="GO" id="GO:0016020">
    <property type="term" value="C:membrane"/>
    <property type="evidence" value="ECO:0007669"/>
    <property type="project" value="InterPro"/>
</dbReference>
<keyword evidence="2 6" id="KW-0812">Transmembrane</keyword>
<dbReference type="InterPro" id="IPR030184">
    <property type="entry name" value="WAT1-related"/>
</dbReference>
<accession>A0AAV3PCJ7</accession>
<evidence type="ECO:0000256" key="4">
    <source>
        <dbReference type="ARBA" id="ARBA00023136"/>
    </source>
</evidence>
<evidence type="ECO:0000256" key="1">
    <source>
        <dbReference type="ARBA" id="ARBA00004141"/>
    </source>
</evidence>
<evidence type="ECO:0000256" key="5">
    <source>
        <dbReference type="SAM" id="MobiDB-lite"/>
    </source>
</evidence>